<reference evidence="3 4" key="1">
    <citation type="submission" date="2019-12" db="EMBL/GenBank/DDBJ databases">
        <title>Genomic-based taxomic classification of the family Erythrobacteraceae.</title>
        <authorList>
            <person name="Xu L."/>
        </authorList>
    </citation>
    <scope>NUCLEOTIDE SEQUENCE [LARGE SCALE GENOMIC DNA]</scope>
    <source>
        <strain evidence="3 4">KCTC 52259</strain>
    </source>
</reference>
<dbReference type="Pfam" id="PF01593">
    <property type="entry name" value="Amino_oxidase"/>
    <property type="match status" value="1"/>
</dbReference>
<comment type="caution">
    <text evidence="3">The sequence shown here is derived from an EMBL/GenBank/DDBJ whole genome shotgun (WGS) entry which is preliminary data.</text>
</comment>
<dbReference type="SUPFAM" id="SSF51905">
    <property type="entry name" value="FAD/NAD(P)-binding domain"/>
    <property type="match status" value="1"/>
</dbReference>
<dbReference type="InterPro" id="IPR050464">
    <property type="entry name" value="Zeta_carotene_desat/Oxidored"/>
</dbReference>
<dbReference type="EMBL" id="WTYU01000002">
    <property type="protein sequence ID" value="MXP14911.1"/>
    <property type="molecule type" value="Genomic_DNA"/>
</dbReference>
<dbReference type="GO" id="GO:0016491">
    <property type="term" value="F:oxidoreductase activity"/>
    <property type="evidence" value="ECO:0007669"/>
    <property type="project" value="InterPro"/>
</dbReference>
<dbReference type="Gene3D" id="3.50.50.60">
    <property type="entry name" value="FAD/NAD(P)-binding domain"/>
    <property type="match status" value="1"/>
</dbReference>
<dbReference type="InterPro" id="IPR036188">
    <property type="entry name" value="FAD/NAD-bd_sf"/>
</dbReference>
<dbReference type="OrthoDB" id="7415085at2"/>
<evidence type="ECO:0000313" key="4">
    <source>
        <dbReference type="Proteomes" id="UP000473531"/>
    </source>
</evidence>
<evidence type="ECO:0000313" key="3">
    <source>
        <dbReference type="EMBL" id="MXP14911.1"/>
    </source>
</evidence>
<protein>
    <submittedName>
        <fullName evidence="3">FAD-dependent oxidoreductase</fullName>
    </submittedName>
</protein>
<dbReference type="AlphaFoldDB" id="A0A6L7GJU3"/>
<keyword evidence="4" id="KW-1185">Reference proteome</keyword>
<accession>A0A6L7GJU3</accession>
<feature type="domain" description="Amine oxidase" evidence="2">
    <location>
        <begin position="30"/>
        <end position="510"/>
    </location>
</feature>
<evidence type="ECO:0000259" key="2">
    <source>
        <dbReference type="Pfam" id="PF01593"/>
    </source>
</evidence>
<dbReference type="RefSeq" id="WP_160601512.1">
    <property type="nucleotide sequence ID" value="NZ_WTYU01000002.1"/>
</dbReference>
<feature type="region of interest" description="Disordered" evidence="1">
    <location>
        <begin position="60"/>
        <end position="79"/>
    </location>
</feature>
<organism evidence="3 4">
    <name type="scientific">Allopontixanthobacter confluentis</name>
    <dbReference type="NCBI Taxonomy" id="1849021"/>
    <lineage>
        <taxon>Bacteria</taxon>
        <taxon>Pseudomonadati</taxon>
        <taxon>Pseudomonadota</taxon>
        <taxon>Alphaproteobacteria</taxon>
        <taxon>Sphingomonadales</taxon>
        <taxon>Erythrobacteraceae</taxon>
        <taxon>Allopontixanthobacter</taxon>
    </lineage>
</organism>
<dbReference type="InterPro" id="IPR002937">
    <property type="entry name" value="Amino_oxidase"/>
</dbReference>
<name>A0A6L7GJU3_9SPHN</name>
<evidence type="ECO:0000256" key="1">
    <source>
        <dbReference type="SAM" id="MobiDB-lite"/>
    </source>
</evidence>
<gene>
    <name evidence="3" type="ORF">GRI44_09155</name>
</gene>
<proteinExistence type="predicted"/>
<dbReference type="PANTHER" id="PTHR42923">
    <property type="entry name" value="PROTOPORPHYRINOGEN OXIDASE"/>
    <property type="match status" value="1"/>
</dbReference>
<dbReference type="Proteomes" id="UP000473531">
    <property type="component" value="Unassembled WGS sequence"/>
</dbReference>
<sequence>MTGARVHSAKRGTAQPADGGNTVAIIGGGLAGMSAAMRLCSAGFDVTLYEAHDRLGGNASSIKRVVPGENAPKTDQQNADKTAIEQDVYPHMFCDWYDNFWDLYEHDLGRKRDDYFSPRQGVSMLRKGDAQYSRLLNNTSMEALVENMQSGLLSPAETFLLGYSMLDLAAHPFDRSSFDQLNKLDVNGFIYSRGYSTENVAEMENYILTLIWSIQSEETAAATYQNFLRHCFKFPDNSPFSWLLKGSLDKQLIAPLREELEKRGCRIETGATVSTVRLCDDRPKIRWKRNPADKRAHVNSYDYLVMAVGPAALTSLVMGGDEHTSEGKRLISCEQSLSQLQRMSAVPIPVVDVYFKHKLDLFPKDHVGLGGSKYGLTVLDISQLWSDHDFDGKTAIIIAASDAASIPSASCNGQGWLMLQELKEFYPGINIGKHWRDPDCDIDWHRTNARSNVDYPLFLNSVGSWGWRPEAAYPNTMPRVFFAGDLCRTDVDMATVEGAVQSGFQAAKALQKRDAALTGKGIRGPEIRVIAHTTYSTASFRAAKLMLMPLAYGALAMTAYDQWKAHLAEGATPLGKAEFSLSEYLLLVPMQFTMDWLKGAYWLVRALSDGGEDDPLKTGILYKALPPVGDGDGEHRGQTGAADGDAAGLHAGDDGHEDHVIDLGAATLMALGECASYASKHLSGDMKKADGTPVSPAVAAAGSVLGAAANIGGTIISALQKQGGSATDPYIRRWRAKR</sequence>